<reference evidence="1" key="2">
    <citation type="journal article" date="2019" name="Genes (Basel)">
        <title>A Novel Arsenate-Resistant Determinant Associated with ICEpMERPH, a Member of the SXT/R391 Group of Mobile Genetic Elements.</title>
        <authorList>
            <person name="Ryan"/>
            <person name="Slattery Pembroke."/>
        </authorList>
    </citation>
    <scope>NUCLEOTIDE SEQUENCE</scope>
    <source>
        <strain evidence="1">PMERPH</strain>
    </source>
</reference>
<accession>A0A565DCG6</accession>
<dbReference type="AlphaFoldDB" id="A0A565DCG6"/>
<dbReference type="InterPro" id="IPR010342">
    <property type="entry name" value="DUF938"/>
</dbReference>
<dbReference type="PANTHER" id="PTHR20974">
    <property type="entry name" value="UPF0585 PROTEIN CG18661"/>
    <property type="match status" value="1"/>
</dbReference>
<organism evidence="1">
    <name type="scientific">Shewanella putrefaciens</name>
    <name type="common">Pseudomonas putrefaciens</name>
    <dbReference type="NCBI Taxonomy" id="24"/>
    <lineage>
        <taxon>Bacteria</taxon>
        <taxon>Pseudomonadati</taxon>
        <taxon>Pseudomonadota</taxon>
        <taxon>Gammaproteobacteria</taxon>
        <taxon>Alteromonadales</taxon>
        <taxon>Shewanellaceae</taxon>
        <taxon>Shewanella</taxon>
    </lineage>
</organism>
<proteinExistence type="predicted"/>
<dbReference type="PANTHER" id="PTHR20974:SF0">
    <property type="entry name" value="UPF0585 PROTEIN CG18661"/>
    <property type="match status" value="1"/>
</dbReference>
<reference evidence="1" key="1">
    <citation type="submission" date="2018-09" db="EMBL/GenBank/DDBJ databases">
        <authorList>
            <person name="Ryan M.P."/>
            <person name="Slattery S.M."/>
            <person name="Pembroke T."/>
        </authorList>
    </citation>
    <scope>NUCLEOTIDE SEQUENCE</scope>
    <source>
        <strain evidence="1">PMERPH</strain>
    </source>
</reference>
<evidence type="ECO:0000313" key="1">
    <source>
        <dbReference type="EMBL" id="QBQ85743.1"/>
    </source>
</evidence>
<dbReference type="InterPro" id="IPR029063">
    <property type="entry name" value="SAM-dependent_MTases_sf"/>
</dbReference>
<name>A0A565DCG6_SHEPU</name>
<dbReference type="EMBL" id="MH974755">
    <property type="protein sequence ID" value="QBQ85743.1"/>
    <property type="molecule type" value="Genomic_DNA"/>
</dbReference>
<dbReference type="Gene3D" id="3.40.50.150">
    <property type="entry name" value="Vaccinia Virus protein VP39"/>
    <property type="match status" value="1"/>
</dbReference>
<dbReference type="Pfam" id="PF06080">
    <property type="entry name" value="DUF938"/>
    <property type="match status" value="1"/>
</dbReference>
<sequence>MKPSNSLAHAPATRRNREPIFNVLQTYLPDPARVLEIASGTGEHAVYLSSNLSQVVHWQPTDIDPTALSSIEARRQSDHHPKLFPARLLDVTAPTEMPQGDYNTLLAINMIHIAPWQAAEGLMKLAQNLLSNDGVLFLYGPFWQADVSPAESNLAFDASLRQRNPLWGIRHLDEVTHLAKEQGLIRQAVVPMPANNLSVVFRKE</sequence>
<protein>
    <submittedName>
        <fullName evidence="1">DUF938 domain-containing protein</fullName>
    </submittedName>
</protein>
<dbReference type="SUPFAM" id="SSF53335">
    <property type="entry name" value="S-adenosyl-L-methionine-dependent methyltransferases"/>
    <property type="match status" value="1"/>
</dbReference>